<organism evidence="3">
    <name type="scientific">Graphocephala atropunctata</name>
    <dbReference type="NCBI Taxonomy" id="36148"/>
    <lineage>
        <taxon>Eukaryota</taxon>
        <taxon>Metazoa</taxon>
        <taxon>Ecdysozoa</taxon>
        <taxon>Arthropoda</taxon>
        <taxon>Hexapoda</taxon>
        <taxon>Insecta</taxon>
        <taxon>Pterygota</taxon>
        <taxon>Neoptera</taxon>
        <taxon>Paraneoptera</taxon>
        <taxon>Hemiptera</taxon>
        <taxon>Auchenorrhyncha</taxon>
        <taxon>Membracoidea</taxon>
        <taxon>Cicadellidae</taxon>
        <taxon>Cicadellinae</taxon>
        <taxon>Cicadellini</taxon>
        <taxon>Graphocephala</taxon>
    </lineage>
</organism>
<feature type="domain" description="C-type lectin" evidence="2">
    <location>
        <begin position="32"/>
        <end position="119"/>
    </location>
</feature>
<dbReference type="InterPro" id="IPR001304">
    <property type="entry name" value="C-type_lectin-like"/>
</dbReference>
<dbReference type="SMART" id="SM00034">
    <property type="entry name" value="CLECT"/>
    <property type="match status" value="1"/>
</dbReference>
<gene>
    <name evidence="3" type="ORF">g.37682</name>
</gene>
<dbReference type="SUPFAM" id="SSF56436">
    <property type="entry name" value="C-type lectin-like"/>
    <property type="match status" value="1"/>
</dbReference>
<reference evidence="3" key="1">
    <citation type="submission" date="2015-11" db="EMBL/GenBank/DDBJ databases">
        <title>De novo transcriptome assembly of four potential Pierce s Disease insect vectors from Arizona vineyards.</title>
        <authorList>
            <person name="Tassone E.E."/>
        </authorList>
    </citation>
    <scope>NUCLEOTIDE SEQUENCE</scope>
</reference>
<evidence type="ECO:0000259" key="2">
    <source>
        <dbReference type="PROSITE" id="PS50041"/>
    </source>
</evidence>
<dbReference type="EMBL" id="GEBQ01012238">
    <property type="protein sequence ID" value="JAT27739.1"/>
    <property type="molecule type" value="Transcribed_RNA"/>
</dbReference>
<dbReference type="InterPro" id="IPR016187">
    <property type="entry name" value="CTDL_fold"/>
</dbReference>
<dbReference type="PROSITE" id="PS50041">
    <property type="entry name" value="C_TYPE_LECTIN_2"/>
    <property type="match status" value="1"/>
</dbReference>
<protein>
    <recommendedName>
        <fullName evidence="2">C-type lectin domain-containing protein</fullName>
    </recommendedName>
</protein>
<proteinExistence type="predicted"/>
<dbReference type="Gene3D" id="3.10.100.10">
    <property type="entry name" value="Mannose-Binding Protein A, subunit A"/>
    <property type="match status" value="1"/>
</dbReference>
<evidence type="ECO:0000256" key="1">
    <source>
        <dbReference type="SAM" id="SignalP"/>
    </source>
</evidence>
<dbReference type="CDD" id="cd00037">
    <property type="entry name" value="CLECT"/>
    <property type="match status" value="1"/>
</dbReference>
<sequence>MFCIILLCLTAATVILQGEATIDLRKFGKAPRINKSYTVYTDKQVNWHEAYIYCERMNMTLASFDSEQEYNQLVKQIKRSTCGNTGGFWTAGYLTQEGGVRWLVSGKPLQFTPWCPGHPPPDRRVRLVALRPDYHYKLIAEFMPSQNYIACEKKSVDRVLN</sequence>
<accession>A0A1B6LVN8</accession>
<feature type="signal peptide" evidence="1">
    <location>
        <begin position="1"/>
        <end position="18"/>
    </location>
</feature>
<keyword evidence="1" id="KW-0732">Signal</keyword>
<name>A0A1B6LVN8_9HEMI</name>
<dbReference type="InterPro" id="IPR016186">
    <property type="entry name" value="C-type_lectin-like/link_sf"/>
</dbReference>
<dbReference type="AlphaFoldDB" id="A0A1B6LVN8"/>
<evidence type="ECO:0000313" key="3">
    <source>
        <dbReference type="EMBL" id="JAT27739.1"/>
    </source>
</evidence>
<feature type="chain" id="PRO_5008587761" description="C-type lectin domain-containing protein" evidence="1">
    <location>
        <begin position="19"/>
        <end position="161"/>
    </location>
</feature>